<accession>A0A521AD64</accession>
<organism evidence="1 2">
    <name type="scientific">Solitalea koreensis</name>
    <dbReference type="NCBI Taxonomy" id="543615"/>
    <lineage>
        <taxon>Bacteria</taxon>
        <taxon>Pseudomonadati</taxon>
        <taxon>Bacteroidota</taxon>
        <taxon>Sphingobacteriia</taxon>
        <taxon>Sphingobacteriales</taxon>
        <taxon>Sphingobacteriaceae</taxon>
        <taxon>Solitalea</taxon>
    </lineage>
</organism>
<keyword evidence="2" id="KW-1185">Reference proteome</keyword>
<dbReference type="Proteomes" id="UP000315971">
    <property type="component" value="Unassembled WGS sequence"/>
</dbReference>
<gene>
    <name evidence="1" type="ORF">SAMN06265350_10165</name>
</gene>
<proteinExistence type="predicted"/>
<name>A0A521AD64_9SPHI</name>
<sequence>MLVIAHHSISDPESFWGAAEEVTKNLPSNFKLHGVFPAMDGKTGTCLWEAGNVQEVQQFLDKNAGQYAKNFCYEIDVNKSMGLPKFQLAEK</sequence>
<dbReference type="RefSeq" id="WP_142600502.1">
    <property type="nucleotide sequence ID" value="NZ_FXSZ01000001.1"/>
</dbReference>
<dbReference type="OrthoDB" id="677226at2"/>
<dbReference type="AlphaFoldDB" id="A0A521AD64"/>
<evidence type="ECO:0000313" key="1">
    <source>
        <dbReference type="EMBL" id="SMO32745.1"/>
    </source>
</evidence>
<evidence type="ECO:0000313" key="2">
    <source>
        <dbReference type="Proteomes" id="UP000315971"/>
    </source>
</evidence>
<protein>
    <submittedName>
        <fullName evidence="1">Uncharacterized protein</fullName>
    </submittedName>
</protein>
<dbReference type="EMBL" id="FXSZ01000001">
    <property type="protein sequence ID" value="SMO32745.1"/>
    <property type="molecule type" value="Genomic_DNA"/>
</dbReference>
<reference evidence="1 2" key="1">
    <citation type="submission" date="2017-05" db="EMBL/GenBank/DDBJ databases">
        <authorList>
            <person name="Varghese N."/>
            <person name="Submissions S."/>
        </authorList>
    </citation>
    <scope>NUCLEOTIDE SEQUENCE [LARGE SCALE GENOMIC DNA]</scope>
    <source>
        <strain evidence="1 2">DSM 21342</strain>
    </source>
</reference>